<sequence length="94" mass="11515">MKLKHQNYDHTIIYWFHKINDHKITRCYQLAMEIKRLIKRGHLKKFIKREMDDWGCETLYDDDLVIEAIIHNFLLKRVLVNNESKVNIFPDRVC</sequence>
<reference evidence="1" key="1">
    <citation type="journal article" date="2023" name="Plant Biotechnol. J.">
        <title>Chromosome-level wild Hevea brasiliensis genome provides new tools for genomic-assisted breeding and valuable loci to elevate rubber yield.</title>
        <authorList>
            <person name="Cheng H."/>
            <person name="Song X."/>
            <person name="Hu Y."/>
            <person name="Wu T."/>
            <person name="Yang Q."/>
            <person name="An Z."/>
            <person name="Feng S."/>
            <person name="Deng Z."/>
            <person name="Wu W."/>
            <person name="Zeng X."/>
            <person name="Tu M."/>
            <person name="Wang X."/>
            <person name="Huang H."/>
        </authorList>
    </citation>
    <scope>NUCLEOTIDE SEQUENCE</scope>
    <source>
        <strain evidence="1">MT/VB/25A 57/8</strain>
    </source>
</reference>
<dbReference type="EMBL" id="JARPOI010000014">
    <property type="protein sequence ID" value="KAJ9159590.1"/>
    <property type="molecule type" value="Genomic_DNA"/>
</dbReference>
<name>A0ABQ9L692_HEVBR</name>
<evidence type="ECO:0008006" key="3">
    <source>
        <dbReference type="Google" id="ProtNLM"/>
    </source>
</evidence>
<dbReference type="Proteomes" id="UP001174677">
    <property type="component" value="Chromosome 14"/>
</dbReference>
<keyword evidence="2" id="KW-1185">Reference proteome</keyword>
<accession>A0ABQ9L692</accession>
<protein>
    <recommendedName>
        <fullName evidence="3">Domain X domain-containing protein</fullName>
    </recommendedName>
</protein>
<comment type="caution">
    <text evidence="1">The sequence shown here is derived from an EMBL/GenBank/DDBJ whole genome shotgun (WGS) entry which is preliminary data.</text>
</comment>
<evidence type="ECO:0000313" key="1">
    <source>
        <dbReference type="EMBL" id="KAJ9159590.1"/>
    </source>
</evidence>
<evidence type="ECO:0000313" key="2">
    <source>
        <dbReference type="Proteomes" id="UP001174677"/>
    </source>
</evidence>
<gene>
    <name evidence="1" type="ORF">P3X46_025090</name>
</gene>
<proteinExistence type="predicted"/>
<organism evidence="1 2">
    <name type="scientific">Hevea brasiliensis</name>
    <name type="common">Para rubber tree</name>
    <name type="synonym">Siphonia brasiliensis</name>
    <dbReference type="NCBI Taxonomy" id="3981"/>
    <lineage>
        <taxon>Eukaryota</taxon>
        <taxon>Viridiplantae</taxon>
        <taxon>Streptophyta</taxon>
        <taxon>Embryophyta</taxon>
        <taxon>Tracheophyta</taxon>
        <taxon>Spermatophyta</taxon>
        <taxon>Magnoliopsida</taxon>
        <taxon>eudicotyledons</taxon>
        <taxon>Gunneridae</taxon>
        <taxon>Pentapetalae</taxon>
        <taxon>rosids</taxon>
        <taxon>fabids</taxon>
        <taxon>Malpighiales</taxon>
        <taxon>Euphorbiaceae</taxon>
        <taxon>Crotonoideae</taxon>
        <taxon>Micrandreae</taxon>
        <taxon>Hevea</taxon>
    </lineage>
</organism>